<evidence type="ECO:0000313" key="7">
    <source>
        <dbReference type="EMBL" id="MBM3222705.1"/>
    </source>
</evidence>
<evidence type="ECO:0000256" key="6">
    <source>
        <dbReference type="SAM" id="Phobius"/>
    </source>
</evidence>
<feature type="transmembrane region" description="Helical" evidence="6">
    <location>
        <begin position="59"/>
        <end position="79"/>
    </location>
</feature>
<comment type="similarity">
    <text evidence="2">Belongs to the TspO/BZRP family.</text>
</comment>
<feature type="transmembrane region" description="Helical" evidence="6">
    <location>
        <begin position="112"/>
        <end position="136"/>
    </location>
</feature>
<dbReference type="Gene3D" id="1.20.1260.100">
    <property type="entry name" value="TspO/MBR protein"/>
    <property type="match status" value="1"/>
</dbReference>
<evidence type="ECO:0000313" key="8">
    <source>
        <dbReference type="Proteomes" id="UP000712673"/>
    </source>
</evidence>
<evidence type="ECO:0000256" key="3">
    <source>
        <dbReference type="ARBA" id="ARBA00022692"/>
    </source>
</evidence>
<feature type="transmembrane region" description="Helical" evidence="6">
    <location>
        <begin position="86"/>
        <end position="106"/>
    </location>
</feature>
<dbReference type="InterPro" id="IPR004307">
    <property type="entry name" value="TspO_MBR"/>
</dbReference>
<evidence type="ECO:0000256" key="1">
    <source>
        <dbReference type="ARBA" id="ARBA00004141"/>
    </source>
</evidence>
<dbReference type="CDD" id="cd15904">
    <property type="entry name" value="TSPO_MBR"/>
    <property type="match status" value="1"/>
</dbReference>
<dbReference type="GO" id="GO:0033013">
    <property type="term" value="P:tetrapyrrole metabolic process"/>
    <property type="evidence" value="ECO:0007669"/>
    <property type="project" value="UniProtKB-ARBA"/>
</dbReference>
<keyword evidence="5 6" id="KW-0472">Membrane</keyword>
<name>A0A938B2D6_UNCTE</name>
<comment type="caution">
    <text evidence="7">The sequence shown here is derived from an EMBL/GenBank/DDBJ whole genome shotgun (WGS) entry which is preliminary data.</text>
</comment>
<dbReference type="AlphaFoldDB" id="A0A938B2D6"/>
<reference evidence="7" key="1">
    <citation type="submission" date="2019-03" db="EMBL/GenBank/DDBJ databases">
        <title>Lake Tanganyika Metagenome-Assembled Genomes (MAGs).</title>
        <authorList>
            <person name="Tran P."/>
        </authorList>
    </citation>
    <scope>NUCLEOTIDE SEQUENCE</scope>
    <source>
        <strain evidence="7">K_DeepCast_65m_m2_066</strain>
    </source>
</reference>
<evidence type="ECO:0000256" key="2">
    <source>
        <dbReference type="ARBA" id="ARBA00007524"/>
    </source>
</evidence>
<evidence type="ECO:0000256" key="5">
    <source>
        <dbReference type="ARBA" id="ARBA00023136"/>
    </source>
</evidence>
<dbReference type="Proteomes" id="UP000712673">
    <property type="component" value="Unassembled WGS sequence"/>
</dbReference>
<dbReference type="InterPro" id="IPR038330">
    <property type="entry name" value="TspO/MBR-related_sf"/>
</dbReference>
<dbReference type="EMBL" id="VGLS01000045">
    <property type="protein sequence ID" value="MBM3222705.1"/>
    <property type="molecule type" value="Genomic_DNA"/>
</dbReference>
<accession>A0A938B2D6</accession>
<dbReference type="Pfam" id="PF03073">
    <property type="entry name" value="TspO_MBR"/>
    <property type="match status" value="1"/>
</dbReference>
<sequence>MWPERAVNGSALRQHWCSLSVLLVVCLAVMALGALVTRPAIAGWYAQLAKPAWTPPKEIFGPVWTLLYLGMAIAAWLVWCQRHTCAIAWPLGLFTVQLVLNGAWSYCFFGQHNLLAALVDIVLLWCSIVATLLAFWRVRPLAGWLLVPYLLWVTYAVALNAAIWRLNV</sequence>
<feature type="transmembrane region" description="Helical" evidence="6">
    <location>
        <begin position="21"/>
        <end position="47"/>
    </location>
</feature>
<feature type="transmembrane region" description="Helical" evidence="6">
    <location>
        <begin position="143"/>
        <end position="164"/>
    </location>
</feature>
<gene>
    <name evidence="7" type="ORF">FJZ47_02720</name>
</gene>
<proteinExistence type="inferred from homology"/>
<keyword evidence="3 6" id="KW-0812">Transmembrane</keyword>
<dbReference type="GO" id="GO:0016020">
    <property type="term" value="C:membrane"/>
    <property type="evidence" value="ECO:0007669"/>
    <property type="project" value="UniProtKB-SubCell"/>
</dbReference>
<dbReference type="PIRSF" id="PIRSF005859">
    <property type="entry name" value="PBR"/>
    <property type="match status" value="1"/>
</dbReference>
<keyword evidence="4 6" id="KW-1133">Transmembrane helix</keyword>
<dbReference type="FunFam" id="1.20.1260.100:FF:000001">
    <property type="entry name" value="translocator protein 2"/>
    <property type="match status" value="1"/>
</dbReference>
<comment type="subcellular location">
    <subcellularLocation>
        <location evidence="1">Membrane</location>
        <topology evidence="1">Multi-pass membrane protein</topology>
    </subcellularLocation>
</comment>
<dbReference type="PANTHER" id="PTHR10057:SF0">
    <property type="entry name" value="TRANSLOCATOR PROTEIN"/>
    <property type="match status" value="1"/>
</dbReference>
<evidence type="ECO:0000256" key="4">
    <source>
        <dbReference type="ARBA" id="ARBA00022989"/>
    </source>
</evidence>
<protein>
    <submittedName>
        <fullName evidence="7">Tryptophan-rich sensory protein</fullName>
    </submittedName>
</protein>
<organism evidence="7 8">
    <name type="scientific">Tectimicrobiota bacterium</name>
    <dbReference type="NCBI Taxonomy" id="2528274"/>
    <lineage>
        <taxon>Bacteria</taxon>
        <taxon>Pseudomonadati</taxon>
        <taxon>Nitrospinota/Tectimicrobiota group</taxon>
        <taxon>Candidatus Tectimicrobiota</taxon>
    </lineage>
</organism>
<dbReference type="PANTHER" id="PTHR10057">
    <property type="entry name" value="PERIPHERAL-TYPE BENZODIAZEPINE RECEPTOR"/>
    <property type="match status" value="1"/>
</dbReference>